<comment type="caution">
    <text evidence="1">The sequence shown here is derived from an EMBL/GenBank/DDBJ whole genome shotgun (WGS) entry which is preliminary data.</text>
</comment>
<protein>
    <submittedName>
        <fullName evidence="1">Uncharacterized protein</fullName>
    </submittedName>
</protein>
<name>A0A8X6JJH1_NEPPI</name>
<organism evidence="1 2">
    <name type="scientific">Nephila pilipes</name>
    <name type="common">Giant wood spider</name>
    <name type="synonym">Nephila maculata</name>
    <dbReference type="NCBI Taxonomy" id="299642"/>
    <lineage>
        <taxon>Eukaryota</taxon>
        <taxon>Metazoa</taxon>
        <taxon>Ecdysozoa</taxon>
        <taxon>Arthropoda</taxon>
        <taxon>Chelicerata</taxon>
        <taxon>Arachnida</taxon>
        <taxon>Araneae</taxon>
        <taxon>Araneomorphae</taxon>
        <taxon>Entelegynae</taxon>
        <taxon>Araneoidea</taxon>
        <taxon>Nephilidae</taxon>
        <taxon>Nephila</taxon>
    </lineage>
</organism>
<proteinExistence type="predicted"/>
<gene>
    <name evidence="1" type="ORF">NPIL_74991</name>
</gene>
<dbReference type="OrthoDB" id="7295108at2759"/>
<dbReference type="EMBL" id="BMAW01042841">
    <property type="protein sequence ID" value="GFS36364.1"/>
    <property type="molecule type" value="Genomic_DNA"/>
</dbReference>
<dbReference type="AlphaFoldDB" id="A0A8X6JJH1"/>
<reference evidence="1" key="1">
    <citation type="submission" date="2020-08" db="EMBL/GenBank/DDBJ databases">
        <title>Multicomponent nature underlies the extraordinary mechanical properties of spider dragline silk.</title>
        <authorList>
            <person name="Kono N."/>
            <person name="Nakamura H."/>
            <person name="Mori M."/>
            <person name="Yoshida Y."/>
            <person name="Ohtoshi R."/>
            <person name="Malay A.D."/>
            <person name="Moran D.A.P."/>
            <person name="Tomita M."/>
            <person name="Numata K."/>
            <person name="Arakawa K."/>
        </authorList>
    </citation>
    <scope>NUCLEOTIDE SEQUENCE</scope>
</reference>
<dbReference type="InterPro" id="IPR003798">
    <property type="entry name" value="DNA_recombination_RmuC"/>
</dbReference>
<keyword evidence="2" id="KW-1185">Reference proteome</keyword>
<sequence length="111" mass="12579">MTLVKKDIGINGVTPELVVLFLTGEGVFSAALEYEPALIEIGVEKKVIIATITLTGMREERRSDSQRWIAEMQKKINLILVSQQYNYHGIPRALTQRKASRHTRRRQSAAE</sequence>
<dbReference type="Proteomes" id="UP000887013">
    <property type="component" value="Unassembled WGS sequence"/>
</dbReference>
<dbReference type="Pfam" id="PF02646">
    <property type="entry name" value="RmuC"/>
    <property type="match status" value="1"/>
</dbReference>
<accession>A0A8X6JJH1</accession>
<evidence type="ECO:0000313" key="1">
    <source>
        <dbReference type="EMBL" id="GFS36364.1"/>
    </source>
</evidence>
<evidence type="ECO:0000313" key="2">
    <source>
        <dbReference type="Proteomes" id="UP000887013"/>
    </source>
</evidence>